<dbReference type="GO" id="GO:0015205">
    <property type="term" value="F:nucleobase transmembrane transporter activity"/>
    <property type="evidence" value="ECO:0007669"/>
    <property type="project" value="TreeGrafter"/>
</dbReference>
<dbReference type="InterPro" id="IPR001248">
    <property type="entry name" value="Pur-cyt_permease"/>
</dbReference>
<keyword evidence="9" id="KW-1185">Reference proteome</keyword>
<feature type="transmembrane region" description="Helical" evidence="7">
    <location>
        <begin position="357"/>
        <end position="379"/>
    </location>
</feature>
<keyword evidence="5 7" id="KW-0472">Membrane</keyword>
<feature type="transmembrane region" description="Helical" evidence="7">
    <location>
        <begin position="78"/>
        <end position="96"/>
    </location>
</feature>
<dbReference type="PANTHER" id="PTHR30618">
    <property type="entry name" value="NCS1 FAMILY PURINE/PYRIMIDINE TRANSPORTER"/>
    <property type="match status" value="1"/>
</dbReference>
<sequence>MRVTEAPARASAFARAKVQSARHAFTSWPAFQAWIEAPRSTMDAHGREAHSADESRWSNEDLDPTPPSKRTWRWTNYVSFYWALSFGNWTLGSTMVGIGLSWWESIIVIFVSQCISSVAMLFNSRCASAYHIGYPVVARSVFGMWGSFYVVAARACLAIIWYGVQLYQGSSFVSVMLRCVFGHLYEDIPNKIPANIGITTAGMLAFFLFWCVHFPFCALRPYQLRWFFWLKTVLMVPAILGLFIFCLADTKGALGGVYSSQITTDKGWYILMAINSGMGNTATLITNQPDIARWSKTNTGAMWSQLLTNPIAVTLSASLGILATAALNNSWGLDLWNPWDMLDAILDHYWTNGARTLIFLCAFCWMFSILGTNIAANMIPFGSDLTLLFPKYFTIPRGQFIVEFLAFAICPWKIMASASVFTTFLSGYGLFMASVVAIMIADYWVLTKGNVFISWLYDPTQSNKHYYYNKGWNVQAYIAYICGVALPFPGFIGTLGAKVSAPASHMGDLGWILSFVVSFVVYVALCMVWPTHNQKVVKEMGYGFEYAVGDEFVAPDGAVIMERGNAVYEGEPAEFAESVEAPVEIKS</sequence>
<feature type="transmembrane region" description="Helical" evidence="7">
    <location>
        <begin position="509"/>
        <end position="530"/>
    </location>
</feature>
<evidence type="ECO:0000313" key="8">
    <source>
        <dbReference type="EMBL" id="ROW04789.1"/>
    </source>
</evidence>
<feature type="transmembrane region" description="Helical" evidence="7">
    <location>
        <begin position="400"/>
        <end position="421"/>
    </location>
</feature>
<feature type="transmembrane region" description="Helical" evidence="7">
    <location>
        <begin position="192"/>
        <end position="216"/>
    </location>
</feature>
<feature type="transmembrane region" description="Helical" evidence="7">
    <location>
        <begin position="228"/>
        <end position="248"/>
    </location>
</feature>
<dbReference type="Proteomes" id="UP000283895">
    <property type="component" value="Unassembled WGS sequence"/>
</dbReference>
<feature type="transmembrane region" description="Helical" evidence="7">
    <location>
        <begin position="427"/>
        <end position="446"/>
    </location>
</feature>
<comment type="caution">
    <text evidence="8">The sequence shown here is derived from an EMBL/GenBank/DDBJ whole genome shotgun (WGS) entry which is preliminary data.</text>
</comment>
<keyword evidence="3 7" id="KW-0812">Transmembrane</keyword>
<evidence type="ECO:0000256" key="3">
    <source>
        <dbReference type="ARBA" id="ARBA00022692"/>
    </source>
</evidence>
<comment type="similarity">
    <text evidence="2">Belongs to the purine-cytosine permease (2.A.39) family.</text>
</comment>
<comment type="subcellular location">
    <subcellularLocation>
        <location evidence="1">Membrane</location>
        <topology evidence="1">Multi-pass membrane protein</topology>
    </subcellularLocation>
</comment>
<evidence type="ECO:0008006" key="10">
    <source>
        <dbReference type="Google" id="ProtNLM"/>
    </source>
</evidence>
<dbReference type="InterPro" id="IPR045225">
    <property type="entry name" value="Uracil/uridine/allantoin_perm"/>
</dbReference>
<dbReference type="Pfam" id="PF02133">
    <property type="entry name" value="Transp_cyt_pur"/>
    <property type="match status" value="1"/>
</dbReference>
<feature type="region of interest" description="Disordered" evidence="6">
    <location>
        <begin position="45"/>
        <end position="67"/>
    </location>
</feature>
<protein>
    <recommendedName>
        <fullName evidence="10">Allantoin permease</fullName>
    </recommendedName>
</protein>
<evidence type="ECO:0000256" key="1">
    <source>
        <dbReference type="ARBA" id="ARBA00004141"/>
    </source>
</evidence>
<evidence type="ECO:0000256" key="7">
    <source>
        <dbReference type="SAM" id="Phobius"/>
    </source>
</evidence>
<organism evidence="8 9">
    <name type="scientific">Cytospora schulzeri</name>
    <dbReference type="NCBI Taxonomy" id="448051"/>
    <lineage>
        <taxon>Eukaryota</taxon>
        <taxon>Fungi</taxon>
        <taxon>Dikarya</taxon>
        <taxon>Ascomycota</taxon>
        <taxon>Pezizomycotina</taxon>
        <taxon>Sordariomycetes</taxon>
        <taxon>Sordariomycetidae</taxon>
        <taxon>Diaporthales</taxon>
        <taxon>Cytosporaceae</taxon>
        <taxon>Cytospora</taxon>
    </lineage>
</organism>
<dbReference type="AlphaFoldDB" id="A0A423WMQ8"/>
<dbReference type="GO" id="GO:0005886">
    <property type="term" value="C:plasma membrane"/>
    <property type="evidence" value="ECO:0007669"/>
    <property type="project" value="TreeGrafter"/>
</dbReference>
<dbReference type="EMBL" id="LKEA01000013">
    <property type="protein sequence ID" value="ROW04789.1"/>
    <property type="molecule type" value="Genomic_DNA"/>
</dbReference>
<keyword evidence="4 7" id="KW-1133">Transmembrane helix</keyword>
<accession>A0A423WMQ8</accession>
<feature type="transmembrane region" description="Helical" evidence="7">
    <location>
        <begin position="102"/>
        <end position="122"/>
    </location>
</feature>
<dbReference type="PANTHER" id="PTHR30618:SF0">
    <property type="entry name" value="PURINE-URACIL PERMEASE NCS1"/>
    <property type="match status" value="1"/>
</dbReference>
<proteinExistence type="inferred from homology"/>
<gene>
    <name evidence="8" type="ORF">VMCG_04892</name>
</gene>
<evidence type="ECO:0000256" key="6">
    <source>
        <dbReference type="SAM" id="MobiDB-lite"/>
    </source>
</evidence>
<dbReference type="OrthoDB" id="2018619at2759"/>
<feature type="compositionally biased region" description="Basic and acidic residues" evidence="6">
    <location>
        <begin position="45"/>
        <end position="59"/>
    </location>
</feature>
<feature type="transmembrane region" description="Helical" evidence="7">
    <location>
        <begin position="477"/>
        <end position="497"/>
    </location>
</feature>
<name>A0A423WMQ8_9PEZI</name>
<feature type="transmembrane region" description="Helical" evidence="7">
    <location>
        <begin position="306"/>
        <end position="327"/>
    </location>
</feature>
<evidence type="ECO:0000256" key="2">
    <source>
        <dbReference type="ARBA" id="ARBA00008974"/>
    </source>
</evidence>
<evidence type="ECO:0000256" key="4">
    <source>
        <dbReference type="ARBA" id="ARBA00022989"/>
    </source>
</evidence>
<dbReference type="Gene3D" id="1.10.4160.10">
    <property type="entry name" value="Hydantoin permease"/>
    <property type="match status" value="1"/>
</dbReference>
<reference evidence="8 9" key="1">
    <citation type="submission" date="2015-09" db="EMBL/GenBank/DDBJ databases">
        <title>Host preference determinants of Valsa canker pathogens revealed by comparative genomics.</title>
        <authorList>
            <person name="Yin Z."/>
            <person name="Huang L."/>
        </authorList>
    </citation>
    <scope>NUCLEOTIDE SEQUENCE [LARGE SCALE GENOMIC DNA]</scope>
    <source>
        <strain evidence="8 9">03-1</strain>
    </source>
</reference>
<feature type="transmembrane region" description="Helical" evidence="7">
    <location>
        <begin position="142"/>
        <end position="164"/>
    </location>
</feature>
<evidence type="ECO:0000256" key="5">
    <source>
        <dbReference type="ARBA" id="ARBA00023136"/>
    </source>
</evidence>
<evidence type="ECO:0000313" key="9">
    <source>
        <dbReference type="Proteomes" id="UP000283895"/>
    </source>
</evidence>